<feature type="transmembrane region" description="Helical" evidence="1">
    <location>
        <begin position="28"/>
        <end position="47"/>
    </location>
</feature>
<evidence type="ECO:0000256" key="1">
    <source>
        <dbReference type="SAM" id="Phobius"/>
    </source>
</evidence>
<keyword evidence="1" id="KW-1133">Transmembrane helix</keyword>
<dbReference type="InParanoid" id="A0A7N2MJB2"/>
<protein>
    <submittedName>
        <fullName evidence="2">Uncharacterized protein</fullName>
    </submittedName>
</protein>
<evidence type="ECO:0000313" key="3">
    <source>
        <dbReference type="Proteomes" id="UP000594261"/>
    </source>
</evidence>
<dbReference type="AlphaFoldDB" id="A0A7N2MJB2"/>
<keyword evidence="1" id="KW-0472">Membrane</keyword>
<name>A0A7N2MJB2_QUELO</name>
<dbReference type="EnsemblPlants" id="QL09p025907:mrna">
    <property type="protein sequence ID" value="QL09p025907:mrna"/>
    <property type="gene ID" value="QL09p025907"/>
</dbReference>
<keyword evidence="1" id="KW-0812">Transmembrane</keyword>
<reference evidence="2 3" key="1">
    <citation type="journal article" date="2016" name="G3 (Bethesda)">
        <title>First Draft Assembly and Annotation of the Genome of a California Endemic Oak Quercus lobata Nee (Fagaceae).</title>
        <authorList>
            <person name="Sork V.L."/>
            <person name="Fitz-Gibbon S.T."/>
            <person name="Puiu D."/>
            <person name="Crepeau M."/>
            <person name="Gugger P.F."/>
            <person name="Sherman R."/>
            <person name="Stevens K."/>
            <person name="Langley C.H."/>
            <person name="Pellegrini M."/>
            <person name="Salzberg S.L."/>
        </authorList>
    </citation>
    <scope>NUCLEOTIDE SEQUENCE [LARGE SCALE GENOMIC DNA]</scope>
    <source>
        <strain evidence="2 3">cv. SW786</strain>
    </source>
</reference>
<sequence>MTAYIENSGEDANITCTVADPGDFASGAVLSFVTVVLVLVSYILSLVKNSNNPKQEGIAMAQPQHAEANLYQGATPIGQPQNQSGNPVWFLMKEAYLRDKRTLIIY</sequence>
<keyword evidence="3" id="KW-1185">Reference proteome</keyword>
<dbReference type="Proteomes" id="UP000594261">
    <property type="component" value="Chromosome 9"/>
</dbReference>
<dbReference type="Gramene" id="QL09p025907:mrna">
    <property type="protein sequence ID" value="QL09p025907:mrna"/>
    <property type="gene ID" value="QL09p025907"/>
</dbReference>
<accession>A0A7N2MJB2</accession>
<proteinExistence type="predicted"/>
<organism evidence="2 3">
    <name type="scientific">Quercus lobata</name>
    <name type="common">Valley oak</name>
    <dbReference type="NCBI Taxonomy" id="97700"/>
    <lineage>
        <taxon>Eukaryota</taxon>
        <taxon>Viridiplantae</taxon>
        <taxon>Streptophyta</taxon>
        <taxon>Embryophyta</taxon>
        <taxon>Tracheophyta</taxon>
        <taxon>Spermatophyta</taxon>
        <taxon>Magnoliopsida</taxon>
        <taxon>eudicotyledons</taxon>
        <taxon>Gunneridae</taxon>
        <taxon>Pentapetalae</taxon>
        <taxon>rosids</taxon>
        <taxon>fabids</taxon>
        <taxon>Fagales</taxon>
        <taxon>Fagaceae</taxon>
        <taxon>Quercus</taxon>
    </lineage>
</organism>
<dbReference type="EMBL" id="LRBV02000009">
    <property type="status" value="NOT_ANNOTATED_CDS"/>
    <property type="molecule type" value="Genomic_DNA"/>
</dbReference>
<evidence type="ECO:0000313" key="2">
    <source>
        <dbReference type="EnsemblPlants" id="QL09p025907:mrna"/>
    </source>
</evidence>
<reference evidence="2" key="2">
    <citation type="submission" date="2021-01" db="UniProtKB">
        <authorList>
            <consortium name="EnsemblPlants"/>
        </authorList>
    </citation>
    <scope>IDENTIFICATION</scope>
</reference>